<evidence type="ECO:0000313" key="2">
    <source>
        <dbReference type="Proteomes" id="UP000554520"/>
    </source>
</evidence>
<comment type="caution">
    <text evidence="1">The sequence shown here is derived from an EMBL/GenBank/DDBJ whole genome shotgun (WGS) entry which is preliminary data.</text>
</comment>
<evidence type="ECO:0000313" key="1">
    <source>
        <dbReference type="EMBL" id="MBB3146643.1"/>
    </source>
</evidence>
<organism evidence="1 2">
    <name type="scientific">Phyllobacterium trifolii</name>
    <dbReference type="NCBI Taxonomy" id="300193"/>
    <lineage>
        <taxon>Bacteria</taxon>
        <taxon>Pseudomonadati</taxon>
        <taxon>Pseudomonadota</taxon>
        <taxon>Alphaproteobacteria</taxon>
        <taxon>Hyphomicrobiales</taxon>
        <taxon>Phyllobacteriaceae</taxon>
        <taxon>Phyllobacterium</taxon>
    </lineage>
</organism>
<sequence length="96" mass="10969">MTDGVIAFDYHGYSARERLLGHHRKGWSSQSSGWDCTIEKVDFDLLDTAELNQRKMLGPDQYLHDPISRARRFIKRIDHAEAAKRALRTTLSLAVG</sequence>
<dbReference type="Proteomes" id="UP000554520">
    <property type="component" value="Unassembled WGS sequence"/>
</dbReference>
<reference evidence="1 2" key="1">
    <citation type="submission" date="2020-08" db="EMBL/GenBank/DDBJ databases">
        <title>Genomic Encyclopedia of Type Strains, Phase III (KMG-III): the genomes of soil and plant-associated and newly described type strains.</title>
        <authorList>
            <person name="Whitman W."/>
        </authorList>
    </citation>
    <scope>NUCLEOTIDE SEQUENCE [LARGE SCALE GENOMIC DNA]</scope>
    <source>
        <strain evidence="1 2">CECT 7015</strain>
    </source>
</reference>
<dbReference type="AlphaFoldDB" id="A0A839U9T4"/>
<protein>
    <submittedName>
        <fullName evidence="1">Uncharacterized protein</fullName>
    </submittedName>
</protein>
<keyword evidence="2" id="KW-1185">Reference proteome</keyword>
<name>A0A839U9T4_9HYPH</name>
<dbReference type="EMBL" id="JACHXN010000009">
    <property type="protein sequence ID" value="MBB3146643.1"/>
    <property type="molecule type" value="Genomic_DNA"/>
</dbReference>
<proteinExistence type="predicted"/>
<gene>
    <name evidence="1" type="ORF">FHS21_003059</name>
</gene>
<accession>A0A839U9T4</accession>